<dbReference type="PROSITE" id="PS51257">
    <property type="entry name" value="PROKAR_LIPOPROTEIN"/>
    <property type="match status" value="1"/>
</dbReference>
<dbReference type="InterPro" id="IPR046357">
    <property type="entry name" value="PPIase_dom_sf"/>
</dbReference>
<dbReference type="InterPro" id="IPR000297">
    <property type="entry name" value="PPIase_PpiC"/>
</dbReference>
<dbReference type="PROSITE" id="PS50198">
    <property type="entry name" value="PPIC_PPIASE_2"/>
    <property type="match status" value="2"/>
</dbReference>
<dbReference type="SUPFAM" id="SSF54534">
    <property type="entry name" value="FKBP-like"/>
    <property type="match status" value="2"/>
</dbReference>
<dbReference type="SUPFAM" id="SSF109998">
    <property type="entry name" value="Triger factor/SurA peptide-binding domain-like"/>
    <property type="match status" value="1"/>
</dbReference>
<evidence type="ECO:0000256" key="5">
    <source>
        <dbReference type="ARBA" id="ARBA00023235"/>
    </source>
</evidence>
<dbReference type="EC" id="5.2.1.8" evidence="2"/>
<comment type="caution">
    <text evidence="9">The sequence shown here is derived from an EMBL/GenBank/DDBJ whole genome shotgun (WGS) entry which is preliminary data.</text>
</comment>
<dbReference type="InterPro" id="IPR050245">
    <property type="entry name" value="PrsA_foldase"/>
</dbReference>
<dbReference type="Proteomes" id="UP000886005">
    <property type="component" value="Unassembled WGS sequence"/>
</dbReference>
<dbReference type="Pfam" id="PF13145">
    <property type="entry name" value="Rotamase_2"/>
    <property type="match status" value="1"/>
</dbReference>
<sequence length="565" mass="65496">MRQFLVALVGLLGLVSCGMSPDTVAEVGDLKITQEEYKDVLSRRFPKLKEFTTVDLKEKRVVLNQLINGVLKINAALDAGLDEDPEINYKYNRRRTRITTDRLFERIIIDSLVPEEEIREAFNKRKEQLKVSHILIGFNSSEVKNEKRDGRNAYKLALEIAQKARKGQSFEQLAVKYSDDPSAKTNKGMLGFFTWGDMVPAFQDAAYGLKKGEISDPVLTRYGYHVILLHERRPNKGWKESLYEAQKREIKHSLFRNYNETGMKHWQVIVEKEKKKYHYKRINSAVLEFNSIIKELDKGPGLKPDNFSEAQKNIVLVKWDGGNLKTGELILAYGNNMDRYKEGLLSLSRLTKEVDTRGESKLFGFMAIRLGIDKEPDLARILKLYRNALLTRKIEQIEIRDKIILDQDSLRAYYDAHPSEFELPAEIEIYHIYCESEAKAQKVYQKARAGADFKELAKRYSDDKFYAKRGGYAGFKTRNGMKGVSEVAFEHGPNALIKPVPYREGWVVIKTGPKKERVLRSFEDAYNQIRVKYKQLQLRKLRAAWMEKLKNRYTVKINEELLEKI</sequence>
<dbReference type="Gene3D" id="3.10.50.40">
    <property type="match status" value="2"/>
</dbReference>
<dbReference type="GO" id="GO:0003755">
    <property type="term" value="F:peptidyl-prolyl cis-trans isomerase activity"/>
    <property type="evidence" value="ECO:0007669"/>
    <property type="project" value="UniProtKB-KW"/>
</dbReference>
<feature type="chain" id="PRO_5030813728" description="peptidylprolyl isomerase" evidence="7">
    <location>
        <begin position="26"/>
        <end position="565"/>
    </location>
</feature>
<evidence type="ECO:0000256" key="7">
    <source>
        <dbReference type="SAM" id="SignalP"/>
    </source>
</evidence>
<comment type="catalytic activity">
    <reaction evidence="1">
        <text>[protein]-peptidylproline (omega=180) = [protein]-peptidylproline (omega=0)</text>
        <dbReference type="Rhea" id="RHEA:16237"/>
        <dbReference type="Rhea" id="RHEA-COMP:10747"/>
        <dbReference type="Rhea" id="RHEA-COMP:10748"/>
        <dbReference type="ChEBI" id="CHEBI:83833"/>
        <dbReference type="ChEBI" id="CHEBI:83834"/>
        <dbReference type="EC" id="5.2.1.8"/>
    </reaction>
</comment>
<reference evidence="9" key="1">
    <citation type="journal article" date="2020" name="mSystems">
        <title>Genome- and Community-Level Interaction Insights into Carbon Utilization and Element Cycling Functions of Hydrothermarchaeota in Hydrothermal Sediment.</title>
        <authorList>
            <person name="Zhou Z."/>
            <person name="Liu Y."/>
            <person name="Xu W."/>
            <person name="Pan J."/>
            <person name="Luo Z.H."/>
            <person name="Li M."/>
        </authorList>
    </citation>
    <scope>NUCLEOTIDE SEQUENCE [LARGE SCALE GENOMIC DNA]</scope>
    <source>
        <strain evidence="9">HyVt-456</strain>
    </source>
</reference>
<evidence type="ECO:0000256" key="1">
    <source>
        <dbReference type="ARBA" id="ARBA00000971"/>
    </source>
</evidence>
<protein>
    <recommendedName>
        <fullName evidence="2">peptidylprolyl isomerase</fullName>
        <ecNumber evidence="2">5.2.1.8</ecNumber>
    </recommendedName>
</protein>
<proteinExistence type="predicted"/>
<feature type="signal peptide" evidence="7">
    <location>
        <begin position="1"/>
        <end position="25"/>
    </location>
</feature>
<accession>A0A7V1PVV6</accession>
<dbReference type="Pfam" id="PF00639">
    <property type="entry name" value="Rotamase"/>
    <property type="match status" value="1"/>
</dbReference>
<dbReference type="AlphaFoldDB" id="A0A7V1PVV6"/>
<evidence type="ECO:0000256" key="6">
    <source>
        <dbReference type="PROSITE-ProRule" id="PRU00278"/>
    </source>
</evidence>
<dbReference type="InterPro" id="IPR027304">
    <property type="entry name" value="Trigger_fact/SurA_dom_sf"/>
</dbReference>
<evidence type="ECO:0000259" key="8">
    <source>
        <dbReference type="PROSITE" id="PS50198"/>
    </source>
</evidence>
<dbReference type="EMBL" id="DRLD01000402">
    <property type="protein sequence ID" value="HED11832.1"/>
    <property type="molecule type" value="Genomic_DNA"/>
</dbReference>
<keyword evidence="5 6" id="KW-0413">Isomerase</keyword>
<dbReference type="PANTHER" id="PTHR47245">
    <property type="entry name" value="PEPTIDYLPROLYL ISOMERASE"/>
    <property type="match status" value="1"/>
</dbReference>
<feature type="domain" description="PpiC" evidence="8">
    <location>
        <begin position="424"/>
        <end position="513"/>
    </location>
</feature>
<evidence type="ECO:0000256" key="3">
    <source>
        <dbReference type="ARBA" id="ARBA00022729"/>
    </source>
</evidence>
<keyword evidence="4 6" id="KW-0697">Rotamase</keyword>
<name>A0A7V1PVV6_CALAY</name>
<evidence type="ECO:0000256" key="2">
    <source>
        <dbReference type="ARBA" id="ARBA00013194"/>
    </source>
</evidence>
<evidence type="ECO:0000313" key="9">
    <source>
        <dbReference type="EMBL" id="HED11832.1"/>
    </source>
</evidence>
<evidence type="ECO:0000256" key="4">
    <source>
        <dbReference type="ARBA" id="ARBA00023110"/>
    </source>
</evidence>
<gene>
    <name evidence="9" type="ORF">ENJ10_14160</name>
</gene>
<organism evidence="9">
    <name type="scientific">Caldithrix abyssi</name>
    <dbReference type="NCBI Taxonomy" id="187145"/>
    <lineage>
        <taxon>Bacteria</taxon>
        <taxon>Pseudomonadati</taxon>
        <taxon>Calditrichota</taxon>
        <taxon>Calditrichia</taxon>
        <taxon>Calditrichales</taxon>
        <taxon>Calditrichaceae</taxon>
        <taxon>Caldithrix</taxon>
    </lineage>
</organism>
<keyword evidence="3 7" id="KW-0732">Signal</keyword>
<dbReference type="PANTHER" id="PTHR47245:SF1">
    <property type="entry name" value="FOLDASE PROTEIN PRSA"/>
    <property type="match status" value="1"/>
</dbReference>
<feature type="domain" description="PpiC" evidence="8">
    <location>
        <begin position="126"/>
        <end position="231"/>
    </location>
</feature>